<dbReference type="Gene3D" id="2.60.40.10">
    <property type="entry name" value="Immunoglobulins"/>
    <property type="match status" value="1"/>
</dbReference>
<proteinExistence type="predicted"/>
<dbReference type="Proteomes" id="UP001372834">
    <property type="component" value="Unassembled WGS sequence"/>
</dbReference>
<evidence type="ECO:0000313" key="3">
    <source>
        <dbReference type="Proteomes" id="UP001372834"/>
    </source>
</evidence>
<evidence type="ECO:0000313" key="2">
    <source>
        <dbReference type="EMBL" id="KAK6642483.1"/>
    </source>
</evidence>
<accession>A0AAN8SAE6</accession>
<evidence type="ECO:0008006" key="4">
    <source>
        <dbReference type="Google" id="ProtNLM"/>
    </source>
</evidence>
<organism evidence="2 3">
    <name type="scientific">Polyplax serrata</name>
    <name type="common">Common mouse louse</name>
    <dbReference type="NCBI Taxonomy" id="468196"/>
    <lineage>
        <taxon>Eukaryota</taxon>
        <taxon>Metazoa</taxon>
        <taxon>Ecdysozoa</taxon>
        <taxon>Arthropoda</taxon>
        <taxon>Hexapoda</taxon>
        <taxon>Insecta</taxon>
        <taxon>Pterygota</taxon>
        <taxon>Neoptera</taxon>
        <taxon>Paraneoptera</taxon>
        <taxon>Psocodea</taxon>
        <taxon>Troctomorpha</taxon>
        <taxon>Phthiraptera</taxon>
        <taxon>Anoplura</taxon>
        <taxon>Polyplacidae</taxon>
        <taxon>Polyplax</taxon>
    </lineage>
</organism>
<dbReference type="EMBL" id="JAWJWE010000002">
    <property type="protein sequence ID" value="KAK6642483.1"/>
    <property type="molecule type" value="Genomic_DNA"/>
</dbReference>
<dbReference type="AlphaFoldDB" id="A0AAN8SAE6"/>
<gene>
    <name evidence="2" type="ORF">RUM43_003985</name>
</gene>
<comment type="caution">
    <text evidence="2">The sequence shown here is derived from an EMBL/GenBank/DDBJ whole genome shotgun (WGS) entry which is preliminary data.</text>
</comment>
<dbReference type="InterPro" id="IPR013783">
    <property type="entry name" value="Ig-like_fold"/>
</dbReference>
<sequence length="96" mass="10491">MIRTVLVVSEQIDRNEFNSSYVSNGVHSGRDPNALPGTSTPPLSKYEPYFDPMTPRNVTALVGNSAYLTCIVKNLANKTLNNVPTFLRCSEGSVDV</sequence>
<name>A0AAN8SAE6_POLSC</name>
<protein>
    <recommendedName>
        <fullName evidence="4">Ig-like domain-containing protein</fullName>
    </recommendedName>
</protein>
<evidence type="ECO:0000256" key="1">
    <source>
        <dbReference type="SAM" id="MobiDB-lite"/>
    </source>
</evidence>
<feature type="region of interest" description="Disordered" evidence="1">
    <location>
        <begin position="23"/>
        <end position="43"/>
    </location>
</feature>
<reference evidence="2 3" key="1">
    <citation type="submission" date="2023-10" db="EMBL/GenBank/DDBJ databases">
        <title>Genomes of two closely related lineages of the louse Polyplax serrata with different host specificities.</title>
        <authorList>
            <person name="Martinu J."/>
            <person name="Tarabai H."/>
            <person name="Stefka J."/>
            <person name="Hypsa V."/>
        </authorList>
    </citation>
    <scope>NUCLEOTIDE SEQUENCE [LARGE SCALE GENOMIC DNA]</scope>
    <source>
        <strain evidence="2">HR10_N</strain>
    </source>
</reference>